<accession>A0A4V2QAW5</accession>
<name>A0A4V2QAW5_9FIRM</name>
<proteinExistence type="predicted"/>
<reference evidence="1 2" key="1">
    <citation type="submission" date="2019-03" db="EMBL/GenBank/DDBJ databases">
        <title>Genomic Encyclopedia of Type Strains, Phase IV (KMG-IV): sequencing the most valuable type-strain genomes for metagenomic binning, comparative biology and taxonomic classification.</title>
        <authorList>
            <person name="Goeker M."/>
        </authorList>
    </citation>
    <scope>NUCLEOTIDE SEQUENCE [LARGE SCALE GENOMIC DNA]</scope>
    <source>
        <strain evidence="1 2">DSM 100556</strain>
    </source>
</reference>
<gene>
    <name evidence="1" type="ORF">EDD76_12229</name>
</gene>
<keyword evidence="2" id="KW-1185">Reference proteome</keyword>
<dbReference type="EMBL" id="SLUO01000022">
    <property type="protein sequence ID" value="TCL54112.1"/>
    <property type="molecule type" value="Genomic_DNA"/>
</dbReference>
<protein>
    <submittedName>
        <fullName evidence="1">Uncharacterized protein</fullName>
    </submittedName>
</protein>
<evidence type="ECO:0000313" key="1">
    <source>
        <dbReference type="EMBL" id="TCL54112.1"/>
    </source>
</evidence>
<evidence type="ECO:0000313" key="2">
    <source>
        <dbReference type="Proteomes" id="UP000295718"/>
    </source>
</evidence>
<dbReference type="Proteomes" id="UP000295718">
    <property type="component" value="Unassembled WGS sequence"/>
</dbReference>
<sequence>MYVGTDELADGTQTFYTEIQDMDKEIQKSMDDLLADYNFESFEPVSFVSGKNINIDSVQFVMTTPEIKIKTYTESETLPKEPEGIWERFLALFK</sequence>
<dbReference type="STRING" id="1469948.GCA_000732725_03245"/>
<organism evidence="1 2">
    <name type="scientific">Kineothrix alysoides</name>
    <dbReference type="NCBI Taxonomy" id="1469948"/>
    <lineage>
        <taxon>Bacteria</taxon>
        <taxon>Bacillati</taxon>
        <taxon>Bacillota</taxon>
        <taxon>Clostridia</taxon>
        <taxon>Lachnospirales</taxon>
        <taxon>Lachnospiraceae</taxon>
        <taxon>Kineothrix</taxon>
    </lineage>
</organism>
<dbReference type="AlphaFoldDB" id="A0A4V2QAW5"/>
<comment type="caution">
    <text evidence="1">The sequence shown here is derived from an EMBL/GenBank/DDBJ whole genome shotgun (WGS) entry which is preliminary data.</text>
</comment>